<dbReference type="Pfam" id="PF00533">
    <property type="entry name" value="BRCT"/>
    <property type="match status" value="1"/>
</dbReference>
<feature type="domain" description="BRCT" evidence="2">
    <location>
        <begin position="130"/>
        <end position="223"/>
    </location>
</feature>
<name>A0A9P3PDA5_LYOSH</name>
<dbReference type="EMBL" id="BRPK01000001">
    <property type="protein sequence ID" value="GLB33950.1"/>
    <property type="molecule type" value="Genomic_DNA"/>
</dbReference>
<dbReference type="GO" id="GO:0070987">
    <property type="term" value="P:error-free translesion synthesis"/>
    <property type="evidence" value="ECO:0007669"/>
    <property type="project" value="TreeGrafter"/>
</dbReference>
<dbReference type="SUPFAM" id="SSF52113">
    <property type="entry name" value="BRCT domain"/>
    <property type="match status" value="1"/>
</dbReference>
<dbReference type="GO" id="GO:0005634">
    <property type="term" value="C:nucleus"/>
    <property type="evidence" value="ECO:0007669"/>
    <property type="project" value="TreeGrafter"/>
</dbReference>
<keyword evidence="4" id="KW-1185">Reference proteome</keyword>
<dbReference type="Proteomes" id="UP001063166">
    <property type="component" value="Unassembled WGS sequence"/>
</dbReference>
<organism evidence="3 4">
    <name type="scientific">Lyophyllum shimeji</name>
    <name type="common">Hon-shimeji</name>
    <name type="synonym">Tricholoma shimeji</name>
    <dbReference type="NCBI Taxonomy" id="47721"/>
    <lineage>
        <taxon>Eukaryota</taxon>
        <taxon>Fungi</taxon>
        <taxon>Dikarya</taxon>
        <taxon>Basidiomycota</taxon>
        <taxon>Agaricomycotina</taxon>
        <taxon>Agaricomycetes</taxon>
        <taxon>Agaricomycetidae</taxon>
        <taxon>Agaricales</taxon>
        <taxon>Tricholomatineae</taxon>
        <taxon>Lyophyllaceae</taxon>
        <taxon>Lyophyllum</taxon>
    </lineage>
</organism>
<feature type="region of interest" description="Disordered" evidence="1">
    <location>
        <begin position="227"/>
        <end position="249"/>
    </location>
</feature>
<dbReference type="OrthoDB" id="427711at2759"/>
<dbReference type="PANTHER" id="PTHR45990:SF1">
    <property type="entry name" value="DNA REPAIR PROTEIN REV1"/>
    <property type="match status" value="1"/>
</dbReference>
<evidence type="ECO:0000313" key="4">
    <source>
        <dbReference type="Proteomes" id="UP001063166"/>
    </source>
</evidence>
<accession>A0A9P3PDA5</accession>
<gene>
    <name evidence="3" type="ORF">LshimejAT787_0108340</name>
</gene>
<dbReference type="AlphaFoldDB" id="A0A9P3PDA5"/>
<dbReference type="PROSITE" id="PS50172">
    <property type="entry name" value="BRCT"/>
    <property type="match status" value="1"/>
</dbReference>
<dbReference type="GO" id="GO:0042276">
    <property type="term" value="P:error-prone translesion synthesis"/>
    <property type="evidence" value="ECO:0007669"/>
    <property type="project" value="TreeGrafter"/>
</dbReference>
<reference evidence="3" key="1">
    <citation type="submission" date="2022-07" db="EMBL/GenBank/DDBJ databases">
        <title>The genome of Lyophyllum shimeji provides insight into the initial evolution of ectomycorrhizal fungal genome.</title>
        <authorList>
            <person name="Kobayashi Y."/>
            <person name="Shibata T."/>
            <person name="Hirakawa H."/>
            <person name="Shigenobu S."/>
            <person name="Nishiyama T."/>
            <person name="Yamada A."/>
            <person name="Hasebe M."/>
            <person name="Kawaguchi M."/>
        </authorList>
    </citation>
    <scope>NUCLEOTIDE SEQUENCE</scope>
    <source>
        <strain evidence="3">AT787</strain>
    </source>
</reference>
<dbReference type="PANTHER" id="PTHR45990">
    <property type="entry name" value="DNA REPAIR PROTEIN REV1"/>
    <property type="match status" value="1"/>
</dbReference>
<dbReference type="GO" id="GO:0003887">
    <property type="term" value="F:DNA-directed DNA polymerase activity"/>
    <property type="evidence" value="ECO:0007669"/>
    <property type="project" value="TreeGrafter"/>
</dbReference>
<feature type="compositionally biased region" description="Basic and acidic residues" evidence="1">
    <location>
        <begin position="231"/>
        <end position="241"/>
    </location>
</feature>
<dbReference type="SMART" id="SM00292">
    <property type="entry name" value="BRCT"/>
    <property type="match status" value="1"/>
</dbReference>
<dbReference type="InterPro" id="IPR001357">
    <property type="entry name" value="BRCT_dom"/>
</dbReference>
<dbReference type="GO" id="GO:0017125">
    <property type="term" value="F:deoxycytidyl transferase activity"/>
    <property type="evidence" value="ECO:0007669"/>
    <property type="project" value="TreeGrafter"/>
</dbReference>
<protein>
    <submittedName>
        <fullName evidence="3">BRCT domain, a BRCA1 C-terminus domain contaning protein</fullName>
    </submittedName>
</protein>
<evidence type="ECO:0000313" key="3">
    <source>
        <dbReference type="EMBL" id="GLB33950.1"/>
    </source>
</evidence>
<sequence length="249" mass="28079">MDRYFPVISKTSSLRQGHDEKGKKRDGAKYHPYRLKNEANASGDKLSRFSEEIRQSDTKPSSSALTKFLLDTLGDESNPITHSDIYERSDHVVSLSTGHQVNEGVRDRRSYLEDRARKLVVQREMKASSGASQVLSNVRVWIDGYLENTTDIEIKRIVIRAGGQVLPTASGCTHILTSQPLSGSKTHRLLTAKTRNKIHVVKPEWVFDSIEAGRRRPEREYAIVKSSSSKSLHEMLQRKEISSSSRSAE</sequence>
<evidence type="ECO:0000256" key="1">
    <source>
        <dbReference type="SAM" id="MobiDB-lite"/>
    </source>
</evidence>
<comment type="caution">
    <text evidence="3">The sequence shown here is derived from an EMBL/GenBank/DDBJ whole genome shotgun (WGS) entry which is preliminary data.</text>
</comment>
<evidence type="ECO:0000259" key="2">
    <source>
        <dbReference type="PROSITE" id="PS50172"/>
    </source>
</evidence>
<dbReference type="InterPro" id="IPR036420">
    <property type="entry name" value="BRCT_dom_sf"/>
</dbReference>
<feature type="region of interest" description="Disordered" evidence="1">
    <location>
        <begin position="1"/>
        <end position="46"/>
    </location>
</feature>
<proteinExistence type="predicted"/>
<feature type="compositionally biased region" description="Basic and acidic residues" evidence="1">
    <location>
        <begin position="16"/>
        <end position="29"/>
    </location>
</feature>
<dbReference type="Gene3D" id="3.40.50.10190">
    <property type="entry name" value="BRCT domain"/>
    <property type="match status" value="1"/>
</dbReference>